<dbReference type="SUPFAM" id="SSF49899">
    <property type="entry name" value="Concanavalin A-like lectins/glucanases"/>
    <property type="match status" value="1"/>
</dbReference>
<proteinExistence type="predicted"/>
<reference evidence="1" key="1">
    <citation type="journal article" date="2015" name="Nature">
        <title>Complex archaea that bridge the gap between prokaryotes and eukaryotes.</title>
        <authorList>
            <person name="Spang A."/>
            <person name="Saw J.H."/>
            <person name="Jorgensen S.L."/>
            <person name="Zaremba-Niedzwiedzka K."/>
            <person name="Martijn J."/>
            <person name="Lind A.E."/>
            <person name="van Eijk R."/>
            <person name="Schleper C."/>
            <person name="Guy L."/>
            <person name="Ettema T.J."/>
        </authorList>
    </citation>
    <scope>NUCLEOTIDE SEQUENCE</scope>
</reference>
<dbReference type="InterPro" id="IPR013320">
    <property type="entry name" value="ConA-like_dom_sf"/>
</dbReference>
<name>A0A0F9Q1G8_9ZZZZ</name>
<dbReference type="AlphaFoldDB" id="A0A0F9Q1G8"/>
<dbReference type="InterPro" id="IPR013783">
    <property type="entry name" value="Ig-like_fold"/>
</dbReference>
<gene>
    <name evidence="1" type="ORF">LCGC14_1070200</name>
</gene>
<dbReference type="EMBL" id="LAZR01004603">
    <property type="protein sequence ID" value="KKN07136.1"/>
    <property type="molecule type" value="Genomic_DNA"/>
</dbReference>
<dbReference type="Gene3D" id="2.60.40.10">
    <property type="entry name" value="Immunoglobulins"/>
    <property type="match status" value="1"/>
</dbReference>
<accession>A0A0F9Q1G8</accession>
<evidence type="ECO:0000313" key="1">
    <source>
        <dbReference type="EMBL" id="KKN07136.1"/>
    </source>
</evidence>
<protein>
    <submittedName>
        <fullName evidence="1">Uncharacterized protein</fullName>
    </submittedName>
</protein>
<comment type="caution">
    <text evidence="1">The sequence shown here is derived from an EMBL/GenBank/DDBJ whole genome shotgun (WGS) entry which is preliminary data.</text>
</comment>
<organism evidence="1">
    <name type="scientific">marine sediment metagenome</name>
    <dbReference type="NCBI Taxonomy" id="412755"/>
    <lineage>
        <taxon>unclassified sequences</taxon>
        <taxon>metagenomes</taxon>
        <taxon>ecological metagenomes</taxon>
    </lineage>
</organism>
<sequence>MAITKFIGDVVNVDVPIRNNGTLPGTSYVRVSLVLPPAVAGLDLINTVSGTEDGVVTLNPGETATLTFSAQIPIVELGSYSTVGIARTGPNLTGKVLDGVREPGQVEITELPVGDGYSENFDSYPNGSSPPGWSDPNVITVDNSEFVSSPNSARINGDFGTQINFAPLTGVVSAEVWARPHISRHNLIANVGIGLIHKNETNRYFLQGVPFADADGNWHHHKIIADLGAGTYDYYFDGVLIGGSIPTSLTSIDHFWVNSGRGGAGVDSWIDDIIIQQVGRLPISARINDVIFASGAYDPGDTISIGVNITNTGTESHTFNIGVSIGKDGIIWYDTGYYNDGYGDYRQATLAPGSSVTVTRSLTVPDDGRITDIWATVRDQDLNVLAQMKKTGVISVGPGINILMVRVINNATGNPVQGFSVKFDPAEGAIVEGVTDSSGNFSASFPTGSDIIVDLDGGADWRILPDGNQTYSYRVNPLDSNRTDTILVIPTPPPEIPPYSTYNGDFTVTDMTLWTEMDGWKTSLARTRLNNTNKVQSRSVNISSGWRNVYHVFWVVQQGTYRYKKFVTSANNVPQGLSIIRDYNFAFADPQDIGKWDFIVEVYSTANDLMARKALVNAFDVSS</sequence>